<evidence type="ECO:0000256" key="1">
    <source>
        <dbReference type="SAM" id="MobiDB-lite"/>
    </source>
</evidence>
<dbReference type="EMBL" id="JYDQ01000189">
    <property type="protein sequence ID" value="KRY11607.1"/>
    <property type="molecule type" value="Genomic_DNA"/>
</dbReference>
<feature type="region of interest" description="Disordered" evidence="1">
    <location>
        <begin position="37"/>
        <end position="57"/>
    </location>
</feature>
<dbReference type="Proteomes" id="UP000054783">
    <property type="component" value="Unassembled WGS sequence"/>
</dbReference>
<proteinExistence type="predicted"/>
<keyword evidence="4" id="KW-1185">Reference proteome</keyword>
<dbReference type="OrthoDB" id="10555469at2759"/>
<comment type="caution">
    <text evidence="2">The sequence shown here is derived from an EMBL/GenBank/DDBJ whole genome shotgun (WGS) entry which is preliminary data.</text>
</comment>
<evidence type="ECO:0000313" key="3">
    <source>
        <dbReference type="EMBL" id="KRY18435.1"/>
    </source>
</evidence>
<protein>
    <submittedName>
        <fullName evidence="2">Uncharacterized protein</fullName>
    </submittedName>
</protein>
<reference evidence="2 4" key="1">
    <citation type="submission" date="2015-01" db="EMBL/GenBank/DDBJ databases">
        <title>Evolution of Trichinella species and genotypes.</title>
        <authorList>
            <person name="Korhonen P.K."/>
            <person name="Edoardo P."/>
            <person name="Giuseppe L.R."/>
            <person name="Gasser R.B."/>
        </authorList>
    </citation>
    <scope>NUCLEOTIDE SEQUENCE [LARGE SCALE GENOMIC DNA]</scope>
    <source>
        <strain evidence="2">ISS2496</strain>
    </source>
</reference>
<dbReference type="AlphaFoldDB" id="A0A0V0ZGC5"/>
<accession>A0A0V0ZGC5</accession>
<evidence type="ECO:0000313" key="4">
    <source>
        <dbReference type="Proteomes" id="UP000054783"/>
    </source>
</evidence>
<name>A0A0V0ZGC5_9BILA</name>
<organism evidence="2 4">
    <name type="scientific">Trichinella patagoniensis</name>
    <dbReference type="NCBI Taxonomy" id="990121"/>
    <lineage>
        <taxon>Eukaryota</taxon>
        <taxon>Metazoa</taxon>
        <taxon>Ecdysozoa</taxon>
        <taxon>Nematoda</taxon>
        <taxon>Enoplea</taxon>
        <taxon>Dorylaimia</taxon>
        <taxon>Trichinellida</taxon>
        <taxon>Trichinellidae</taxon>
        <taxon>Trichinella</taxon>
    </lineage>
</organism>
<gene>
    <name evidence="2" type="ORF">T12_367</name>
    <name evidence="3" type="ORF">T12_5057</name>
</gene>
<sequence>MAPEFAPHVLCDTYSFMGYEKASKIEESTAPMIAVSEEQTGNRADSPTSKNVSPCTSAKTELRPLSVPVIKADWRDLKVSADDKERNAAGNSQQL</sequence>
<evidence type="ECO:0000313" key="2">
    <source>
        <dbReference type="EMBL" id="KRY11607.1"/>
    </source>
</evidence>
<dbReference type="EMBL" id="JYDQ01000047">
    <property type="protein sequence ID" value="KRY18435.1"/>
    <property type="molecule type" value="Genomic_DNA"/>
</dbReference>